<proteinExistence type="inferred from homology"/>
<feature type="domain" description="YetF C-terminal" evidence="8">
    <location>
        <begin position="84"/>
        <end position="215"/>
    </location>
</feature>
<comment type="similarity">
    <text evidence="2">Belongs to the UPF0702 family.</text>
</comment>
<dbReference type="RefSeq" id="WP_015049695.1">
    <property type="nucleotide sequence ID" value="NZ_KI912609.1"/>
</dbReference>
<evidence type="ECO:0000259" key="8">
    <source>
        <dbReference type="Pfam" id="PF04239"/>
    </source>
</evidence>
<dbReference type="InterPro" id="IPR023090">
    <property type="entry name" value="UPF0702_alpha/beta_dom_sf"/>
</dbReference>
<sequence>MTDALLYLQMALRAVIAFLAILLIARILEKEHVGELSLYEYLTGIAIGVIAGRIATTMQNPLPLLLALFVFAALTYLVRYFTLKSRAVRKLLAGEPAVVIQNGKIMERTMRRMHYSTDDLLMQLRTKGVFNISDVEFAVVEPNGRLSVLLKSQKMPVTREDMQIPSQYRGISSELIVDGEVIYQNLRQNNLDEAWLISELAKQGIKSPREVMLAGLDTQGNLYVDKRQDDQRHVVQVRDDPGE</sequence>
<evidence type="ECO:0000256" key="1">
    <source>
        <dbReference type="ARBA" id="ARBA00004651"/>
    </source>
</evidence>
<evidence type="ECO:0000256" key="5">
    <source>
        <dbReference type="ARBA" id="ARBA00022989"/>
    </source>
</evidence>
<evidence type="ECO:0000313" key="9">
    <source>
        <dbReference type="EMBL" id="AFV10777.1"/>
    </source>
</evidence>
<dbReference type="STRING" id="1089553.Tph_c05390"/>
<keyword evidence="3" id="KW-1003">Cell membrane</keyword>
<dbReference type="PANTHER" id="PTHR34582">
    <property type="entry name" value="UPF0702 TRANSMEMBRANE PROTEIN YCAP"/>
    <property type="match status" value="1"/>
</dbReference>
<dbReference type="PANTHER" id="PTHR34582:SF7">
    <property type="entry name" value="UPF0702 TRANSMEMBRANE PROTEIN YDFS"/>
    <property type="match status" value="1"/>
</dbReference>
<dbReference type="AlphaFoldDB" id="K4LFE5"/>
<feature type="transmembrane region" description="Helical" evidence="7">
    <location>
        <begin position="62"/>
        <end position="81"/>
    </location>
</feature>
<feature type="transmembrane region" description="Helical" evidence="7">
    <location>
        <begin position="37"/>
        <end position="56"/>
    </location>
</feature>
<name>K4LFE5_THEPS</name>
<dbReference type="HOGENOM" id="CLU_077149_0_2_9"/>
<dbReference type="Gene3D" id="3.30.240.20">
    <property type="entry name" value="bsu07140 like domains"/>
    <property type="match status" value="2"/>
</dbReference>
<keyword evidence="6 7" id="KW-0472">Membrane</keyword>
<evidence type="ECO:0000256" key="2">
    <source>
        <dbReference type="ARBA" id="ARBA00006448"/>
    </source>
</evidence>
<organism evidence="9 10">
    <name type="scientific">Thermacetogenium phaeum (strain ATCC BAA-254 / DSM 26808 / PB)</name>
    <dbReference type="NCBI Taxonomy" id="1089553"/>
    <lineage>
        <taxon>Bacteria</taxon>
        <taxon>Bacillati</taxon>
        <taxon>Bacillota</taxon>
        <taxon>Clostridia</taxon>
        <taxon>Thermoanaerobacterales</taxon>
        <taxon>Thermoanaerobacteraceae</taxon>
        <taxon>Thermacetogenium</taxon>
    </lineage>
</organism>
<accession>K4LFE5</accession>
<keyword evidence="4 7" id="KW-0812">Transmembrane</keyword>
<dbReference type="InterPro" id="IPR007353">
    <property type="entry name" value="DUF421"/>
</dbReference>
<dbReference type="EMBL" id="CP003732">
    <property type="protein sequence ID" value="AFV10777.1"/>
    <property type="molecule type" value="Genomic_DNA"/>
</dbReference>
<feature type="transmembrane region" description="Helical" evidence="7">
    <location>
        <begin position="6"/>
        <end position="25"/>
    </location>
</feature>
<evidence type="ECO:0000256" key="3">
    <source>
        <dbReference type="ARBA" id="ARBA00022475"/>
    </source>
</evidence>
<dbReference type="eggNOG" id="COG2323">
    <property type="taxonomic scope" value="Bacteria"/>
</dbReference>
<dbReference type="Proteomes" id="UP000000467">
    <property type="component" value="Chromosome"/>
</dbReference>
<dbReference type="KEGG" id="tpz:Tph_c05390"/>
<dbReference type="Pfam" id="PF04239">
    <property type="entry name" value="DUF421"/>
    <property type="match status" value="1"/>
</dbReference>
<evidence type="ECO:0000313" key="10">
    <source>
        <dbReference type="Proteomes" id="UP000000467"/>
    </source>
</evidence>
<comment type="subcellular location">
    <subcellularLocation>
        <location evidence="1">Cell membrane</location>
        <topology evidence="1">Multi-pass membrane protein</topology>
    </subcellularLocation>
</comment>
<evidence type="ECO:0000256" key="6">
    <source>
        <dbReference type="ARBA" id="ARBA00023136"/>
    </source>
</evidence>
<keyword evidence="10" id="KW-1185">Reference proteome</keyword>
<protein>
    <recommendedName>
        <fullName evidence="8">YetF C-terminal domain-containing protein</fullName>
    </recommendedName>
</protein>
<reference evidence="9 10" key="1">
    <citation type="journal article" date="2012" name="BMC Genomics">
        <title>Genome-guided analysis of physiological and morphological traits of the fermentative acetate oxidizer Thermacetogenium phaeum.</title>
        <authorList>
            <person name="Oehler D."/>
            <person name="Poehlein A."/>
            <person name="Leimbach A."/>
            <person name="Muller N."/>
            <person name="Daniel R."/>
            <person name="Gottschalk G."/>
            <person name="Schink B."/>
        </authorList>
    </citation>
    <scope>NUCLEOTIDE SEQUENCE [LARGE SCALE GENOMIC DNA]</scope>
    <source>
        <strain evidence="10">ATCC BAA-254 / DSM 26808 / PB</strain>
    </source>
</reference>
<evidence type="ECO:0000256" key="7">
    <source>
        <dbReference type="SAM" id="Phobius"/>
    </source>
</evidence>
<gene>
    <name evidence="9" type="ordered locus">Tph_c05390</name>
</gene>
<dbReference type="GO" id="GO:0005886">
    <property type="term" value="C:plasma membrane"/>
    <property type="evidence" value="ECO:0007669"/>
    <property type="project" value="UniProtKB-SubCell"/>
</dbReference>
<keyword evidence="5 7" id="KW-1133">Transmembrane helix</keyword>
<evidence type="ECO:0000256" key="4">
    <source>
        <dbReference type="ARBA" id="ARBA00022692"/>
    </source>
</evidence>